<gene>
    <name evidence="2" type="ORF">GSONMT00023005001</name>
</gene>
<name>A0A060Y3Z5_ONCMY</name>
<dbReference type="PaxDb" id="8022-A0A060Y3Z5"/>
<dbReference type="InterPro" id="IPR006011">
    <property type="entry name" value="Syntaxin_N"/>
</dbReference>
<evidence type="ECO:0000313" key="2">
    <source>
        <dbReference type="EMBL" id="CDQ83895.1"/>
    </source>
</evidence>
<feature type="domain" description="Syntaxin N-terminal" evidence="1">
    <location>
        <begin position="41"/>
        <end position="78"/>
    </location>
</feature>
<dbReference type="EMBL" id="FR906282">
    <property type="protein sequence ID" value="CDQ83895.1"/>
    <property type="molecule type" value="Genomic_DNA"/>
</dbReference>
<organism evidence="2 3">
    <name type="scientific">Oncorhynchus mykiss</name>
    <name type="common">Rainbow trout</name>
    <name type="synonym">Salmo gairdneri</name>
    <dbReference type="NCBI Taxonomy" id="8022"/>
    <lineage>
        <taxon>Eukaryota</taxon>
        <taxon>Metazoa</taxon>
        <taxon>Chordata</taxon>
        <taxon>Craniata</taxon>
        <taxon>Vertebrata</taxon>
        <taxon>Euteleostomi</taxon>
        <taxon>Actinopterygii</taxon>
        <taxon>Neopterygii</taxon>
        <taxon>Teleostei</taxon>
        <taxon>Protacanthopterygii</taxon>
        <taxon>Salmoniformes</taxon>
        <taxon>Salmonidae</taxon>
        <taxon>Salmoninae</taxon>
        <taxon>Oncorhynchus</taxon>
    </lineage>
</organism>
<dbReference type="STRING" id="8022.A0A060Y3Z5"/>
<reference evidence="2" key="2">
    <citation type="submission" date="2014-03" db="EMBL/GenBank/DDBJ databases">
        <authorList>
            <person name="Genoscope - CEA"/>
        </authorList>
    </citation>
    <scope>NUCLEOTIDE SEQUENCE</scope>
</reference>
<evidence type="ECO:0000313" key="3">
    <source>
        <dbReference type="Proteomes" id="UP000193380"/>
    </source>
</evidence>
<dbReference type="Pfam" id="PF14523">
    <property type="entry name" value="Syntaxin_2"/>
    <property type="match status" value="1"/>
</dbReference>
<protein>
    <recommendedName>
        <fullName evidence="1">Syntaxin N-terminal domain-containing protein</fullName>
    </recommendedName>
</protein>
<reference evidence="2" key="1">
    <citation type="journal article" date="2014" name="Nat. Commun.">
        <title>The rainbow trout genome provides novel insights into evolution after whole-genome duplication in vertebrates.</title>
        <authorList>
            <person name="Berthelot C."/>
            <person name="Brunet F."/>
            <person name="Chalopin D."/>
            <person name="Juanchich A."/>
            <person name="Bernard M."/>
            <person name="Noel B."/>
            <person name="Bento P."/>
            <person name="Da Silva C."/>
            <person name="Labadie K."/>
            <person name="Alberti A."/>
            <person name="Aury J.M."/>
            <person name="Louis A."/>
            <person name="Dehais P."/>
            <person name="Bardou P."/>
            <person name="Montfort J."/>
            <person name="Klopp C."/>
            <person name="Cabau C."/>
            <person name="Gaspin C."/>
            <person name="Thorgaard G.H."/>
            <person name="Boussaha M."/>
            <person name="Quillet E."/>
            <person name="Guyomard R."/>
            <person name="Galiana D."/>
            <person name="Bobe J."/>
            <person name="Volff J.N."/>
            <person name="Genet C."/>
            <person name="Wincker P."/>
            <person name="Jaillon O."/>
            <person name="Roest Crollius H."/>
            <person name="Guiguen Y."/>
        </authorList>
    </citation>
    <scope>NUCLEOTIDE SEQUENCE [LARGE SCALE GENOMIC DNA]</scope>
</reference>
<dbReference type="Proteomes" id="UP000193380">
    <property type="component" value="Unassembled WGS sequence"/>
</dbReference>
<evidence type="ECO:0000259" key="1">
    <source>
        <dbReference type="Pfam" id="PF14523"/>
    </source>
</evidence>
<sequence>MLCFTYDICLVIGVFLSCSIKLKSCLLQATQVSSSELQDVFQETSSNIFQINANVVTLEKSLQSLGTSRDTAELRQSL</sequence>
<proteinExistence type="predicted"/>
<accession>A0A060Y3Z5</accession>
<dbReference type="Gene3D" id="1.20.58.70">
    <property type="match status" value="1"/>
</dbReference>
<dbReference type="GO" id="GO:0016020">
    <property type="term" value="C:membrane"/>
    <property type="evidence" value="ECO:0007669"/>
    <property type="project" value="InterPro"/>
</dbReference>
<dbReference type="AlphaFoldDB" id="A0A060Y3Z5"/>